<sequence>MAEFTAILNLSHLLSDVPVTNGPCNANLYYLDIHSRLLWLTALEDIKKKERNKIEPSEEGERQQQKQKVPTVKTRFICRRKDLFPTMHSSVHFNYSFLFLGVLLRNSLFTTRNR</sequence>
<protein>
    <submittedName>
        <fullName evidence="1">Uncharacterized protein</fullName>
    </submittedName>
</protein>
<evidence type="ECO:0000313" key="2">
    <source>
        <dbReference type="Proteomes" id="UP001054945"/>
    </source>
</evidence>
<organism evidence="1 2">
    <name type="scientific">Caerostris extrusa</name>
    <name type="common">Bark spider</name>
    <name type="synonym">Caerostris bankana</name>
    <dbReference type="NCBI Taxonomy" id="172846"/>
    <lineage>
        <taxon>Eukaryota</taxon>
        <taxon>Metazoa</taxon>
        <taxon>Ecdysozoa</taxon>
        <taxon>Arthropoda</taxon>
        <taxon>Chelicerata</taxon>
        <taxon>Arachnida</taxon>
        <taxon>Araneae</taxon>
        <taxon>Araneomorphae</taxon>
        <taxon>Entelegynae</taxon>
        <taxon>Araneoidea</taxon>
        <taxon>Araneidae</taxon>
        <taxon>Caerostris</taxon>
    </lineage>
</organism>
<accession>A0AAV4V7G5</accession>
<dbReference type="EMBL" id="BPLR01014042">
    <property type="protein sequence ID" value="GIY65881.1"/>
    <property type="molecule type" value="Genomic_DNA"/>
</dbReference>
<comment type="caution">
    <text evidence="1">The sequence shown here is derived from an EMBL/GenBank/DDBJ whole genome shotgun (WGS) entry which is preliminary data.</text>
</comment>
<name>A0AAV4V7G5_CAEEX</name>
<dbReference type="Proteomes" id="UP001054945">
    <property type="component" value="Unassembled WGS sequence"/>
</dbReference>
<proteinExistence type="predicted"/>
<reference evidence="1 2" key="1">
    <citation type="submission" date="2021-06" db="EMBL/GenBank/DDBJ databases">
        <title>Caerostris extrusa draft genome.</title>
        <authorList>
            <person name="Kono N."/>
            <person name="Arakawa K."/>
        </authorList>
    </citation>
    <scope>NUCLEOTIDE SEQUENCE [LARGE SCALE GENOMIC DNA]</scope>
</reference>
<dbReference type="AlphaFoldDB" id="A0AAV4V7G5"/>
<gene>
    <name evidence="1" type="ORF">CEXT_798071</name>
</gene>
<evidence type="ECO:0000313" key="1">
    <source>
        <dbReference type="EMBL" id="GIY65881.1"/>
    </source>
</evidence>
<keyword evidence="2" id="KW-1185">Reference proteome</keyword>